<dbReference type="AlphaFoldDB" id="A0A9P5GD97"/>
<evidence type="ECO:0000313" key="1">
    <source>
        <dbReference type="EMBL" id="KAF7514870.1"/>
    </source>
</evidence>
<dbReference type="Proteomes" id="UP000701341">
    <property type="component" value="Unassembled WGS sequence"/>
</dbReference>
<sequence>MPPACSAGWPCNSANNTPAPGSGEHYMISQELTRWYNEYHLHGRPAEHAAGTLASPWEILTLYHLPGAGHMAQKLPFACSAGRPNNTISMVGLLNTQQEHQPAPGRLQHYISQGLATWHKRCHLRVQQADHATFSNIELLGAGYIT</sequence>
<dbReference type="EMBL" id="JAAOZQ010000242">
    <property type="protein sequence ID" value="KAF7514870.1"/>
    <property type="molecule type" value="Genomic_DNA"/>
</dbReference>
<gene>
    <name evidence="1" type="ORF">PCG10_004427</name>
</gene>
<proteinExistence type="predicted"/>
<organism evidence="1 2">
    <name type="scientific">Penicillium crustosum</name>
    <name type="common">Blue mold fungus</name>
    <dbReference type="NCBI Taxonomy" id="36656"/>
    <lineage>
        <taxon>Eukaryota</taxon>
        <taxon>Fungi</taxon>
        <taxon>Dikarya</taxon>
        <taxon>Ascomycota</taxon>
        <taxon>Pezizomycotina</taxon>
        <taxon>Eurotiomycetes</taxon>
        <taxon>Eurotiomycetidae</taxon>
        <taxon>Eurotiales</taxon>
        <taxon>Aspergillaceae</taxon>
        <taxon>Penicillium</taxon>
    </lineage>
</organism>
<comment type="caution">
    <text evidence="1">The sequence shown here is derived from an EMBL/GenBank/DDBJ whole genome shotgun (WGS) entry which is preliminary data.</text>
</comment>
<evidence type="ECO:0000313" key="2">
    <source>
        <dbReference type="Proteomes" id="UP000701341"/>
    </source>
</evidence>
<reference evidence="1" key="1">
    <citation type="submission" date="2020-02" db="EMBL/GenBank/DDBJ databases">
        <authorList>
            <person name="Lichtner F.J."/>
        </authorList>
    </citation>
    <scope>NUCLEOTIDE SEQUENCE</scope>
    <source>
        <strain evidence="1">G10</strain>
    </source>
</reference>
<protein>
    <submittedName>
        <fullName evidence="1">Uncharacterized protein</fullName>
    </submittedName>
</protein>
<dbReference type="OrthoDB" id="10430904at2759"/>
<accession>A0A9P5GD97</accession>
<name>A0A9P5GD97_PENCR</name>
<keyword evidence="2" id="KW-1185">Reference proteome</keyword>